<dbReference type="EMBL" id="MN738968">
    <property type="protein sequence ID" value="QHT33409.1"/>
    <property type="molecule type" value="Genomic_DNA"/>
</dbReference>
<feature type="transmembrane region" description="Helical" evidence="1">
    <location>
        <begin position="12"/>
        <end position="31"/>
    </location>
</feature>
<keyword evidence="1" id="KW-1133">Transmembrane helix</keyword>
<keyword evidence="1" id="KW-0472">Membrane</keyword>
<proteinExistence type="predicted"/>
<reference evidence="2" key="1">
    <citation type="journal article" date="2020" name="Nature">
        <title>Giant virus diversity and host interactions through global metagenomics.</title>
        <authorList>
            <person name="Schulz F."/>
            <person name="Roux S."/>
            <person name="Paez-Espino D."/>
            <person name="Jungbluth S."/>
            <person name="Walsh D.A."/>
            <person name="Denef V.J."/>
            <person name="McMahon K.D."/>
            <person name="Konstantinidis K.T."/>
            <person name="Eloe-Fadrosh E.A."/>
            <person name="Kyrpides N.C."/>
            <person name="Woyke T."/>
        </authorList>
    </citation>
    <scope>NUCLEOTIDE SEQUENCE</scope>
    <source>
        <strain evidence="2">GVMAG-M-3300009161-36</strain>
    </source>
</reference>
<keyword evidence="1" id="KW-0812">Transmembrane</keyword>
<organism evidence="2">
    <name type="scientific">viral metagenome</name>
    <dbReference type="NCBI Taxonomy" id="1070528"/>
    <lineage>
        <taxon>unclassified sequences</taxon>
        <taxon>metagenomes</taxon>
        <taxon>organismal metagenomes</taxon>
    </lineage>
</organism>
<protein>
    <submittedName>
        <fullName evidence="2">Uncharacterized protein</fullName>
    </submittedName>
</protein>
<dbReference type="AlphaFoldDB" id="A0A6C0EYM4"/>
<feature type="transmembrane region" description="Helical" evidence="1">
    <location>
        <begin position="43"/>
        <end position="76"/>
    </location>
</feature>
<evidence type="ECO:0000256" key="1">
    <source>
        <dbReference type="SAM" id="Phobius"/>
    </source>
</evidence>
<name>A0A6C0EYM4_9ZZZZ</name>
<sequence length="153" mass="16847">MLKKNDSSNKLMNGQFLLFILFVLYIIFNIQTPEPIASIVDSTLGYVVIIGLFALMAVNLHPVVTLVGVFAIYLLFKRSSISTGSLAMTKFLPTENVKSQYLSAFNQFPVTLEEEVVQQMAPLQSGPSMSPKSFSPILNDLHDAANVNYNGVV</sequence>
<evidence type="ECO:0000313" key="2">
    <source>
        <dbReference type="EMBL" id="QHT33409.1"/>
    </source>
</evidence>
<accession>A0A6C0EYM4</accession>